<dbReference type="PANTHER" id="PTHR38100:SF1">
    <property type="entry name" value="HIGH FREQUENCY LYSOGENIZATION PROTEIN HFLD"/>
    <property type="match status" value="1"/>
</dbReference>
<keyword evidence="6" id="KW-1185">Reference proteome</keyword>
<sequence>MNAALPDKNAALRQQTLALAAIVQSTHLVDQIARTGQADPAALEASLESLFITDAENPEQAFNGVSNLAFGLRSLRDLLSGNDYGERQSILRYCLGVLHLQRKLSRDNDTAAVLRSRLEHTHKQREFTEDLGALCSSLGGVYTDTLSKYKFRIQITGSAQQLQNPNNANRIRALLLAAIRATYLWRQSGGSRLGLLMRKNAYYRCASTLLNQEILH</sequence>
<name>A0A927C0Y7_9GAMM</name>
<gene>
    <name evidence="4 5" type="primary">hflD</name>
    <name evidence="5" type="ORF">IB286_09520</name>
</gene>
<accession>A0A927C0Y7</accession>
<dbReference type="RefSeq" id="WP_190764828.1">
    <property type="nucleotide sequence ID" value="NZ_JACXLD010000004.1"/>
</dbReference>
<keyword evidence="3 4" id="KW-0472">Membrane</keyword>
<dbReference type="InterPro" id="IPR007451">
    <property type="entry name" value="HflD"/>
</dbReference>
<dbReference type="HAMAP" id="MF_00695">
    <property type="entry name" value="HflD_protein"/>
    <property type="match status" value="1"/>
</dbReference>
<evidence type="ECO:0000256" key="4">
    <source>
        <dbReference type="HAMAP-Rule" id="MF_00695"/>
    </source>
</evidence>
<dbReference type="NCBIfam" id="NF001246">
    <property type="entry name" value="PRK00218.1-2"/>
    <property type="match status" value="1"/>
</dbReference>
<protein>
    <recommendedName>
        <fullName evidence="4">High frequency lysogenization protein HflD homolog</fullName>
    </recommendedName>
</protein>
<dbReference type="GO" id="GO:0005737">
    <property type="term" value="C:cytoplasm"/>
    <property type="evidence" value="ECO:0007669"/>
    <property type="project" value="UniProtKB-SubCell"/>
</dbReference>
<evidence type="ECO:0000256" key="2">
    <source>
        <dbReference type="ARBA" id="ARBA00022490"/>
    </source>
</evidence>
<reference evidence="5" key="1">
    <citation type="submission" date="2020-09" db="EMBL/GenBank/DDBJ databases">
        <authorList>
            <person name="Yoon J.-W."/>
        </authorList>
    </citation>
    <scope>NUCLEOTIDE SEQUENCE</scope>
    <source>
        <strain evidence="5">KMU-158</strain>
    </source>
</reference>
<dbReference type="Pfam" id="PF04356">
    <property type="entry name" value="DUF489"/>
    <property type="match status" value="1"/>
</dbReference>
<dbReference type="InterPro" id="IPR035932">
    <property type="entry name" value="HflD-like_sf"/>
</dbReference>
<evidence type="ECO:0000313" key="6">
    <source>
        <dbReference type="Proteomes" id="UP000610558"/>
    </source>
</evidence>
<evidence type="ECO:0000256" key="3">
    <source>
        <dbReference type="ARBA" id="ARBA00023136"/>
    </source>
</evidence>
<keyword evidence="1 4" id="KW-1003">Cell membrane</keyword>
<comment type="similarity">
    <text evidence="4">Belongs to the HflD family.</text>
</comment>
<evidence type="ECO:0000256" key="1">
    <source>
        <dbReference type="ARBA" id="ARBA00022475"/>
    </source>
</evidence>
<proteinExistence type="inferred from homology"/>
<dbReference type="PANTHER" id="PTHR38100">
    <property type="entry name" value="HIGH FREQUENCY LYSOGENIZATION PROTEIN HFLD"/>
    <property type="match status" value="1"/>
</dbReference>
<evidence type="ECO:0000313" key="5">
    <source>
        <dbReference type="EMBL" id="MBD2859245.1"/>
    </source>
</evidence>
<dbReference type="GO" id="GO:0005886">
    <property type="term" value="C:plasma membrane"/>
    <property type="evidence" value="ECO:0007669"/>
    <property type="project" value="UniProtKB-SubCell"/>
</dbReference>
<organism evidence="5 6">
    <name type="scientific">Spongiibacter pelagi</name>
    <dbReference type="NCBI Taxonomy" id="2760804"/>
    <lineage>
        <taxon>Bacteria</taxon>
        <taxon>Pseudomonadati</taxon>
        <taxon>Pseudomonadota</taxon>
        <taxon>Gammaproteobacteria</taxon>
        <taxon>Cellvibrionales</taxon>
        <taxon>Spongiibacteraceae</taxon>
        <taxon>Spongiibacter</taxon>
    </lineage>
</organism>
<dbReference type="Gene3D" id="1.10.3890.10">
    <property type="entry name" value="HflD-like"/>
    <property type="match status" value="1"/>
</dbReference>
<keyword evidence="2 4" id="KW-0963">Cytoplasm</keyword>
<dbReference type="SUPFAM" id="SSF101322">
    <property type="entry name" value="YcfC-like"/>
    <property type="match status" value="1"/>
</dbReference>
<dbReference type="EMBL" id="JACXLD010000004">
    <property type="protein sequence ID" value="MBD2859245.1"/>
    <property type="molecule type" value="Genomic_DNA"/>
</dbReference>
<comment type="subcellular location">
    <subcellularLocation>
        <location evidence="4">Cytoplasm</location>
    </subcellularLocation>
    <subcellularLocation>
        <location evidence="4">Cell membrane</location>
        <topology evidence="4">Peripheral membrane protein</topology>
        <orientation evidence="4">Cytoplasmic side</orientation>
    </subcellularLocation>
</comment>
<comment type="caution">
    <text evidence="5">The sequence shown here is derived from an EMBL/GenBank/DDBJ whole genome shotgun (WGS) entry which is preliminary data.</text>
</comment>
<dbReference type="Proteomes" id="UP000610558">
    <property type="component" value="Unassembled WGS sequence"/>
</dbReference>
<dbReference type="AlphaFoldDB" id="A0A927C0Y7"/>